<evidence type="ECO:0000313" key="4">
    <source>
        <dbReference type="EMBL" id="TGY67973.1"/>
    </source>
</evidence>
<evidence type="ECO:0000259" key="3">
    <source>
        <dbReference type="SMART" id="SM00701"/>
    </source>
</evidence>
<dbReference type="PANTHER" id="PTHR11022:SF41">
    <property type="entry name" value="PEPTIDOGLYCAN-RECOGNITION PROTEIN LC-RELATED"/>
    <property type="match status" value="1"/>
</dbReference>
<dbReference type="InterPro" id="IPR006619">
    <property type="entry name" value="PGRP_domain_met/bac"/>
</dbReference>
<dbReference type="SUPFAM" id="SSF55846">
    <property type="entry name" value="N-acetylmuramoyl-L-alanine amidase-like"/>
    <property type="match status" value="1"/>
</dbReference>
<dbReference type="Pfam" id="PF01510">
    <property type="entry name" value="Amidase_2"/>
    <property type="match status" value="1"/>
</dbReference>
<dbReference type="AlphaFoldDB" id="A0A4S2FGP8"/>
<dbReference type="GO" id="GO:0008745">
    <property type="term" value="F:N-acetylmuramoyl-L-alanine amidase activity"/>
    <property type="evidence" value="ECO:0007669"/>
    <property type="project" value="InterPro"/>
</dbReference>
<dbReference type="Proteomes" id="UP000310760">
    <property type="component" value="Unassembled WGS sequence"/>
</dbReference>
<dbReference type="SMART" id="SM00701">
    <property type="entry name" value="PGRP"/>
    <property type="match status" value="1"/>
</dbReference>
<comment type="caution">
    <text evidence="4">The sequence shown here is derived from an EMBL/GenBank/DDBJ whole genome shotgun (WGS) entry which is preliminary data.</text>
</comment>
<evidence type="ECO:0000256" key="1">
    <source>
        <dbReference type="ARBA" id="ARBA00007553"/>
    </source>
</evidence>
<sequence length="151" mass="17394">MTYQNISSQYQNYRRIALIVIHCSATRCDRDFPVEALRHAHVHGRNFADIGYHFYITRDGVIHCCRPVDHIGAHARGWNDHSLGVCYEGGLDEHGRPADTRTIDQKIALIALLRQLRRDYPDTRIMGHRELSASVRKTCPCFTASKEYQDL</sequence>
<evidence type="ECO:0000259" key="2">
    <source>
        <dbReference type="SMART" id="SM00644"/>
    </source>
</evidence>
<dbReference type="GO" id="GO:0008270">
    <property type="term" value="F:zinc ion binding"/>
    <property type="evidence" value="ECO:0007669"/>
    <property type="project" value="InterPro"/>
</dbReference>
<dbReference type="EMBL" id="SRYJ01000048">
    <property type="protein sequence ID" value="TGY67973.1"/>
    <property type="molecule type" value="Genomic_DNA"/>
</dbReference>
<dbReference type="SMART" id="SM00644">
    <property type="entry name" value="Ami_2"/>
    <property type="match status" value="1"/>
</dbReference>
<dbReference type="Gene3D" id="3.40.80.10">
    <property type="entry name" value="Peptidoglycan recognition protein-like"/>
    <property type="match status" value="1"/>
</dbReference>
<organism evidence="4 5">
    <name type="scientific">Phocaeicola sartorii</name>
    <dbReference type="NCBI Taxonomy" id="671267"/>
    <lineage>
        <taxon>Bacteria</taxon>
        <taxon>Pseudomonadati</taxon>
        <taxon>Bacteroidota</taxon>
        <taxon>Bacteroidia</taxon>
        <taxon>Bacteroidales</taxon>
        <taxon>Bacteroidaceae</taxon>
        <taxon>Phocaeicola</taxon>
    </lineage>
</organism>
<comment type="similarity">
    <text evidence="1">Belongs to the N-acetylmuramoyl-L-alanine amidase 2 family.</text>
</comment>
<dbReference type="CDD" id="cd06583">
    <property type="entry name" value="PGRP"/>
    <property type="match status" value="1"/>
</dbReference>
<feature type="domain" description="Peptidoglycan recognition protein family" evidence="3">
    <location>
        <begin position="8"/>
        <end position="132"/>
    </location>
</feature>
<dbReference type="GO" id="GO:0009253">
    <property type="term" value="P:peptidoglycan catabolic process"/>
    <property type="evidence" value="ECO:0007669"/>
    <property type="project" value="InterPro"/>
</dbReference>
<reference evidence="4 5" key="1">
    <citation type="submission" date="2019-04" db="EMBL/GenBank/DDBJ databases">
        <title>Microbes associate with the intestines of laboratory mice.</title>
        <authorList>
            <person name="Navarre W."/>
            <person name="Wong E."/>
            <person name="Huang K."/>
            <person name="Tropini C."/>
            <person name="Ng K."/>
            <person name="Yu B."/>
        </authorList>
    </citation>
    <scope>NUCLEOTIDE SEQUENCE [LARGE SCALE GENOMIC DNA]</scope>
    <source>
        <strain evidence="4 5">NM22_B1</strain>
    </source>
</reference>
<name>A0A4S2FGP8_9BACT</name>
<gene>
    <name evidence="4" type="ORF">E5339_17975</name>
</gene>
<protein>
    <submittedName>
        <fullName evidence="4">N-acetylmuramoyl-L-alanine amidase</fullName>
    </submittedName>
</protein>
<proteinExistence type="inferred from homology"/>
<accession>A0A4S2FGP8</accession>
<feature type="domain" description="N-acetylmuramoyl-L-alanine amidase" evidence="2">
    <location>
        <begin position="3"/>
        <end position="141"/>
    </location>
</feature>
<dbReference type="PANTHER" id="PTHR11022">
    <property type="entry name" value="PEPTIDOGLYCAN RECOGNITION PROTEIN"/>
    <property type="match status" value="1"/>
</dbReference>
<dbReference type="InterPro" id="IPR036505">
    <property type="entry name" value="Amidase/PGRP_sf"/>
</dbReference>
<dbReference type="RefSeq" id="WP_135952485.1">
    <property type="nucleotide sequence ID" value="NZ_CAOOJZ010000048.1"/>
</dbReference>
<dbReference type="InterPro" id="IPR015510">
    <property type="entry name" value="PGRP"/>
</dbReference>
<dbReference type="InterPro" id="IPR002502">
    <property type="entry name" value="Amidase_domain"/>
</dbReference>
<evidence type="ECO:0000313" key="5">
    <source>
        <dbReference type="Proteomes" id="UP000310760"/>
    </source>
</evidence>